<gene>
    <name evidence="1" type="ORF">BMFBKKFN_00001</name>
</gene>
<accession>A0A7G9YRE1</accession>
<evidence type="ECO:0000313" key="1">
    <source>
        <dbReference type="EMBL" id="QNO50575.1"/>
    </source>
</evidence>
<dbReference type="EMBL" id="MT631440">
    <property type="protein sequence ID" value="QNO50575.1"/>
    <property type="molecule type" value="Genomic_DNA"/>
</dbReference>
<proteinExistence type="predicted"/>
<reference evidence="1" key="1">
    <citation type="submission" date="2020-06" db="EMBL/GenBank/DDBJ databases">
        <title>Unique genomic features of the anaerobic methanotrophic archaea.</title>
        <authorList>
            <person name="Chadwick G.L."/>
            <person name="Skennerton C.T."/>
            <person name="Laso-Perez R."/>
            <person name="Leu A.O."/>
            <person name="Speth D.R."/>
            <person name="Yu H."/>
            <person name="Morgan-Lang C."/>
            <person name="Hatzenpichler R."/>
            <person name="Goudeau D."/>
            <person name="Malmstrom R."/>
            <person name="Brazelton W.J."/>
            <person name="Woyke T."/>
            <person name="Hallam S.J."/>
            <person name="Tyson G.W."/>
            <person name="Wegener G."/>
            <person name="Boetius A."/>
            <person name="Orphan V."/>
        </authorList>
    </citation>
    <scope>NUCLEOTIDE SEQUENCE</scope>
</reference>
<name>A0A7G9YRE1_9EURY</name>
<organism evidence="1">
    <name type="scientific">Candidatus Methanogaster sp. ANME-2c ERB4</name>
    <dbReference type="NCBI Taxonomy" id="2759911"/>
    <lineage>
        <taxon>Archaea</taxon>
        <taxon>Methanobacteriati</taxon>
        <taxon>Methanobacteriota</taxon>
        <taxon>Stenosarchaea group</taxon>
        <taxon>Methanomicrobia</taxon>
        <taxon>Methanosarcinales</taxon>
        <taxon>ANME-2 cluster</taxon>
        <taxon>Candidatus Methanogasteraceae</taxon>
        <taxon>Candidatus Methanogaster</taxon>
    </lineage>
</organism>
<dbReference type="AlphaFoldDB" id="A0A7G9YRE1"/>
<protein>
    <submittedName>
        <fullName evidence="1">Uncharacterized protein</fullName>
    </submittedName>
</protein>
<sequence length="88" mass="9599">MLLSLYIDVVLRSHTTVLCRNITYDAAQYLELITLALADAGGYEVGIKHAGLGIERNLSQTALDDADHTFCIIECNLVAEPHPCARLA</sequence>